<dbReference type="AlphaFoldDB" id="A0A9X2NF27"/>
<protein>
    <submittedName>
        <fullName evidence="2">ABATE domain-containing protein</fullName>
    </submittedName>
</protein>
<dbReference type="Proteomes" id="UP001144096">
    <property type="component" value="Unassembled WGS sequence"/>
</dbReference>
<feature type="domain" description="Zinc finger CGNR" evidence="1">
    <location>
        <begin position="135"/>
        <end position="177"/>
    </location>
</feature>
<keyword evidence="3" id="KW-1185">Reference proteome</keyword>
<evidence type="ECO:0000313" key="2">
    <source>
        <dbReference type="EMBL" id="MCR6485645.1"/>
    </source>
</evidence>
<dbReference type="RefSeq" id="WP_257922235.1">
    <property type="nucleotide sequence ID" value="NZ_JAMXQV010000012.1"/>
</dbReference>
<dbReference type="Pfam" id="PF07336">
    <property type="entry name" value="ABATE"/>
    <property type="match status" value="1"/>
</dbReference>
<name>A0A9X2NF27_9PSEU</name>
<reference evidence="2" key="1">
    <citation type="submission" date="2022-06" db="EMBL/GenBank/DDBJ databases">
        <title>Amycolatopsis iheyaensis sp. nov., a new species of the genus Amycolatopsis isolated from soil in Iheya island, Japan.</title>
        <authorList>
            <person name="Ngamcharungchit C."/>
            <person name="Kanto H."/>
            <person name="Take A."/>
            <person name="Intra B."/>
            <person name="Matsumoto A."/>
            <person name="Panbangred W."/>
            <person name="Inahashi Y."/>
        </authorList>
    </citation>
    <scope>NUCLEOTIDE SEQUENCE</scope>
    <source>
        <strain evidence="2">OK19-0408</strain>
    </source>
</reference>
<dbReference type="SUPFAM" id="SSF160904">
    <property type="entry name" value="Jann2411-like"/>
    <property type="match status" value="1"/>
</dbReference>
<dbReference type="PANTHER" id="PTHR35525:SF3">
    <property type="entry name" value="BLL6575 PROTEIN"/>
    <property type="match status" value="1"/>
</dbReference>
<proteinExistence type="predicted"/>
<comment type="caution">
    <text evidence="2">The sequence shown here is derived from an EMBL/GenBank/DDBJ whole genome shotgun (WGS) entry which is preliminary data.</text>
</comment>
<evidence type="ECO:0000313" key="3">
    <source>
        <dbReference type="Proteomes" id="UP001144096"/>
    </source>
</evidence>
<dbReference type="PANTHER" id="PTHR35525">
    <property type="entry name" value="BLL6575 PROTEIN"/>
    <property type="match status" value="1"/>
</dbReference>
<dbReference type="Pfam" id="PF11706">
    <property type="entry name" value="zf-CGNR"/>
    <property type="match status" value="1"/>
</dbReference>
<organism evidence="2 3">
    <name type="scientific">Amycolatopsis iheyensis</name>
    <dbReference type="NCBI Taxonomy" id="2945988"/>
    <lineage>
        <taxon>Bacteria</taxon>
        <taxon>Bacillati</taxon>
        <taxon>Actinomycetota</taxon>
        <taxon>Actinomycetes</taxon>
        <taxon>Pseudonocardiales</taxon>
        <taxon>Pseudonocardiaceae</taxon>
        <taxon>Amycolatopsis</taxon>
    </lineage>
</organism>
<dbReference type="InterPro" id="IPR023286">
    <property type="entry name" value="ABATE_dom_sf"/>
</dbReference>
<dbReference type="Gene3D" id="1.10.3300.10">
    <property type="entry name" value="Jann2411-like domain"/>
    <property type="match status" value="1"/>
</dbReference>
<evidence type="ECO:0000259" key="1">
    <source>
        <dbReference type="Pfam" id="PF11706"/>
    </source>
</evidence>
<dbReference type="EMBL" id="JAMXQV010000012">
    <property type="protein sequence ID" value="MCR6485645.1"/>
    <property type="molecule type" value="Genomic_DNA"/>
</dbReference>
<sequence length="179" mass="19270">MDFKYGTGNLALDLVGTVGHRRSDVLELLATPADLVRFLAGTGLLDRPVPVSEADLAEAVSLREAVYRLARATIEGTPARPADRRALNELAAGPAVRLRLAEDGSTRRDGGLAEALAEIARTAVTLLGGPEAASVKECAAPDCTRLYVDRSRKQARRWCDMRSCGNRAKVAEFRARQKA</sequence>
<gene>
    <name evidence="2" type="ORF">M8542_22740</name>
</gene>
<dbReference type="InterPro" id="IPR010852">
    <property type="entry name" value="ABATE"/>
</dbReference>
<dbReference type="InterPro" id="IPR021005">
    <property type="entry name" value="Znf_CGNR"/>
</dbReference>
<accession>A0A9X2NF27</accession>